<accession>A0AAE0FHT8</accession>
<organism evidence="2 3">
    <name type="scientific">Cymbomonas tetramitiformis</name>
    <dbReference type="NCBI Taxonomy" id="36881"/>
    <lineage>
        <taxon>Eukaryota</taxon>
        <taxon>Viridiplantae</taxon>
        <taxon>Chlorophyta</taxon>
        <taxon>Pyramimonadophyceae</taxon>
        <taxon>Pyramimonadales</taxon>
        <taxon>Pyramimonadaceae</taxon>
        <taxon>Cymbomonas</taxon>
    </lineage>
</organism>
<sequence length="90" mass="9712">MYQLPTCDESPPPPSPPPSPPPPTLDLTGSNTVYYQGSKDTTCLQIASDDVVYVNATVLLGPERLSWEFNVTAGAQPNQSILLLHTTLRS</sequence>
<name>A0AAE0FHT8_9CHLO</name>
<dbReference type="AlphaFoldDB" id="A0AAE0FHT8"/>
<keyword evidence="3" id="KW-1185">Reference proteome</keyword>
<evidence type="ECO:0000256" key="1">
    <source>
        <dbReference type="SAM" id="MobiDB-lite"/>
    </source>
</evidence>
<feature type="region of interest" description="Disordered" evidence="1">
    <location>
        <begin position="1"/>
        <end position="31"/>
    </location>
</feature>
<evidence type="ECO:0000313" key="3">
    <source>
        <dbReference type="Proteomes" id="UP001190700"/>
    </source>
</evidence>
<reference evidence="2 3" key="1">
    <citation type="journal article" date="2015" name="Genome Biol. Evol.">
        <title>Comparative Genomics of a Bacterivorous Green Alga Reveals Evolutionary Causalities and Consequences of Phago-Mixotrophic Mode of Nutrition.</title>
        <authorList>
            <person name="Burns J.A."/>
            <person name="Paasch A."/>
            <person name="Narechania A."/>
            <person name="Kim E."/>
        </authorList>
    </citation>
    <scope>NUCLEOTIDE SEQUENCE [LARGE SCALE GENOMIC DNA]</scope>
    <source>
        <strain evidence="2 3">PLY_AMNH</strain>
    </source>
</reference>
<feature type="non-terminal residue" evidence="2">
    <location>
        <position position="90"/>
    </location>
</feature>
<proteinExistence type="predicted"/>
<dbReference type="EMBL" id="LGRX02018286">
    <property type="protein sequence ID" value="KAK3260034.1"/>
    <property type="molecule type" value="Genomic_DNA"/>
</dbReference>
<gene>
    <name evidence="2" type="ORF">CYMTET_30993</name>
</gene>
<protein>
    <submittedName>
        <fullName evidence="2">Uncharacterized protein</fullName>
    </submittedName>
</protein>
<feature type="compositionally biased region" description="Pro residues" evidence="1">
    <location>
        <begin position="10"/>
        <end position="24"/>
    </location>
</feature>
<comment type="caution">
    <text evidence="2">The sequence shown here is derived from an EMBL/GenBank/DDBJ whole genome shotgun (WGS) entry which is preliminary data.</text>
</comment>
<dbReference type="Proteomes" id="UP001190700">
    <property type="component" value="Unassembled WGS sequence"/>
</dbReference>
<evidence type="ECO:0000313" key="2">
    <source>
        <dbReference type="EMBL" id="KAK3260034.1"/>
    </source>
</evidence>